<gene>
    <name evidence="2" type="ORF">SASPL_118286</name>
</gene>
<comment type="caution">
    <text evidence="2">The sequence shown here is derived from an EMBL/GenBank/DDBJ whole genome shotgun (WGS) entry which is preliminary data.</text>
</comment>
<protein>
    <submittedName>
        <fullName evidence="2">Uncharacterized protein</fullName>
    </submittedName>
</protein>
<organism evidence="2">
    <name type="scientific">Salvia splendens</name>
    <name type="common">Scarlet sage</name>
    <dbReference type="NCBI Taxonomy" id="180675"/>
    <lineage>
        <taxon>Eukaryota</taxon>
        <taxon>Viridiplantae</taxon>
        <taxon>Streptophyta</taxon>
        <taxon>Embryophyta</taxon>
        <taxon>Tracheophyta</taxon>
        <taxon>Spermatophyta</taxon>
        <taxon>Magnoliopsida</taxon>
        <taxon>eudicotyledons</taxon>
        <taxon>Gunneridae</taxon>
        <taxon>Pentapetalae</taxon>
        <taxon>asterids</taxon>
        <taxon>lamiids</taxon>
        <taxon>Lamiales</taxon>
        <taxon>Lamiaceae</taxon>
        <taxon>Nepetoideae</taxon>
        <taxon>Mentheae</taxon>
        <taxon>Salviinae</taxon>
        <taxon>Salvia</taxon>
        <taxon>Salvia subgen. Calosphace</taxon>
        <taxon>core Calosphace</taxon>
    </lineage>
</organism>
<keyword evidence="3" id="KW-1185">Reference proteome</keyword>
<name>A0A8X8XZ45_SALSN</name>
<feature type="compositionally biased region" description="Basic and acidic residues" evidence="1">
    <location>
        <begin position="42"/>
        <end position="55"/>
    </location>
</feature>
<feature type="compositionally biased region" description="Polar residues" evidence="1">
    <location>
        <begin position="89"/>
        <end position="99"/>
    </location>
</feature>
<accession>A0A8X8XZ45</accession>
<proteinExistence type="predicted"/>
<evidence type="ECO:0000256" key="1">
    <source>
        <dbReference type="SAM" id="MobiDB-lite"/>
    </source>
</evidence>
<sequence>MPPPHGEEGLEGPGEGSPSDMPMTFSATQPAETKRGMQKMKIKNENKAKEGDRKCKATIFRSGKGDGDKVEREESEAMGVPNKEDTQENPDGTTISHSTKLGIHGRPATETDNGEDVSGTATKIEATVQPRGEVHDKAMETKNSNVAAVNFPEMDVETSCILERQLALIPAQQSRDCMTEETHEQPTYPLLILAHLDAADSLDRIETQPLINVDQMEIKHSVASQVALLTRTQAEGLNAEGARGLKPYSAPLDQFPLWRKEEQKRFVTLLKQGK</sequence>
<evidence type="ECO:0000313" key="2">
    <source>
        <dbReference type="EMBL" id="KAG6421729.1"/>
    </source>
</evidence>
<evidence type="ECO:0000313" key="3">
    <source>
        <dbReference type="Proteomes" id="UP000298416"/>
    </source>
</evidence>
<reference evidence="2" key="2">
    <citation type="submission" date="2020-08" db="EMBL/GenBank/DDBJ databases">
        <title>Plant Genome Project.</title>
        <authorList>
            <person name="Zhang R.-G."/>
        </authorList>
    </citation>
    <scope>NUCLEOTIDE SEQUENCE</scope>
    <source>
        <strain evidence="2">Huo1</strain>
        <tissue evidence="2">Leaf</tissue>
    </source>
</reference>
<feature type="compositionally biased region" description="Basic and acidic residues" evidence="1">
    <location>
        <begin position="63"/>
        <end position="72"/>
    </location>
</feature>
<dbReference type="EMBL" id="PNBA02000006">
    <property type="protein sequence ID" value="KAG6421729.1"/>
    <property type="molecule type" value="Genomic_DNA"/>
</dbReference>
<feature type="region of interest" description="Disordered" evidence="1">
    <location>
        <begin position="1"/>
        <end position="118"/>
    </location>
</feature>
<dbReference type="Proteomes" id="UP000298416">
    <property type="component" value="Unassembled WGS sequence"/>
</dbReference>
<reference evidence="2" key="1">
    <citation type="submission" date="2018-01" db="EMBL/GenBank/DDBJ databases">
        <authorList>
            <person name="Mao J.F."/>
        </authorList>
    </citation>
    <scope>NUCLEOTIDE SEQUENCE</scope>
    <source>
        <strain evidence="2">Huo1</strain>
        <tissue evidence="2">Leaf</tissue>
    </source>
</reference>
<dbReference type="AlphaFoldDB" id="A0A8X8XZ45"/>